<dbReference type="Proteomes" id="UP000293995">
    <property type="component" value="Chromosome"/>
</dbReference>
<evidence type="ECO:0000313" key="3">
    <source>
        <dbReference type="EMBL" id="QAY59921.1"/>
    </source>
</evidence>
<dbReference type="OrthoDB" id="3225986at2"/>
<dbReference type="KEGG" id="mprt:ET475_07880"/>
<dbReference type="Pfam" id="PF00496">
    <property type="entry name" value="SBP_bac_5"/>
    <property type="match status" value="1"/>
</dbReference>
<dbReference type="GO" id="GO:0015833">
    <property type="term" value="P:peptide transport"/>
    <property type="evidence" value="ECO:0007669"/>
    <property type="project" value="TreeGrafter"/>
</dbReference>
<dbReference type="SUPFAM" id="SSF53850">
    <property type="entry name" value="Periplasmic binding protein-like II"/>
    <property type="match status" value="1"/>
</dbReference>
<evidence type="ECO:0000259" key="2">
    <source>
        <dbReference type="Pfam" id="PF00496"/>
    </source>
</evidence>
<dbReference type="InterPro" id="IPR030678">
    <property type="entry name" value="Peptide/Ni-bd"/>
</dbReference>
<name>A0A4V0YD94_9MICO</name>
<feature type="domain" description="Solute-binding protein family 5" evidence="2">
    <location>
        <begin position="81"/>
        <end position="422"/>
    </location>
</feature>
<dbReference type="InterPro" id="IPR039424">
    <property type="entry name" value="SBP_5"/>
</dbReference>
<dbReference type="GO" id="GO:0043190">
    <property type="term" value="C:ATP-binding cassette (ABC) transporter complex"/>
    <property type="evidence" value="ECO:0007669"/>
    <property type="project" value="InterPro"/>
</dbReference>
<dbReference type="Gene3D" id="3.10.105.10">
    <property type="entry name" value="Dipeptide-binding Protein, Domain 3"/>
    <property type="match status" value="1"/>
</dbReference>
<dbReference type="EMBL" id="CP035494">
    <property type="protein sequence ID" value="QAY59921.1"/>
    <property type="molecule type" value="Genomic_DNA"/>
</dbReference>
<feature type="chain" id="PRO_5039497125" evidence="1">
    <location>
        <begin position="22"/>
        <end position="510"/>
    </location>
</feature>
<protein>
    <submittedName>
        <fullName evidence="3">ABC transporter substrate-binding protein</fullName>
    </submittedName>
</protein>
<accession>A0A4V0YD94</accession>
<reference evidence="3 4" key="1">
    <citation type="submission" date="2019-01" db="EMBL/GenBank/DDBJ databases">
        <title>Genome sequencing of strain DFW100M-13.</title>
        <authorList>
            <person name="Heo J."/>
            <person name="Kim S.-J."/>
            <person name="Kim J.-S."/>
            <person name="Hong S.-B."/>
            <person name="Kwon S.-W."/>
        </authorList>
    </citation>
    <scope>NUCLEOTIDE SEQUENCE [LARGE SCALE GENOMIC DNA]</scope>
    <source>
        <strain evidence="3 4">DFW100M-13</strain>
    </source>
</reference>
<dbReference type="PANTHER" id="PTHR30290">
    <property type="entry name" value="PERIPLASMIC BINDING COMPONENT OF ABC TRANSPORTER"/>
    <property type="match status" value="1"/>
</dbReference>
<gene>
    <name evidence="3" type="ORF">ET475_07880</name>
</gene>
<evidence type="ECO:0000313" key="4">
    <source>
        <dbReference type="Proteomes" id="UP000293995"/>
    </source>
</evidence>
<keyword evidence="4" id="KW-1185">Reference proteome</keyword>
<dbReference type="PROSITE" id="PS51257">
    <property type="entry name" value="PROKAR_LIPOPROTEIN"/>
    <property type="match status" value="1"/>
</dbReference>
<dbReference type="GO" id="GO:0042597">
    <property type="term" value="C:periplasmic space"/>
    <property type="evidence" value="ECO:0007669"/>
    <property type="project" value="UniProtKB-ARBA"/>
</dbReference>
<organism evidence="3 4">
    <name type="scientific">Microbacterium protaetiae</name>
    <dbReference type="NCBI Taxonomy" id="2509458"/>
    <lineage>
        <taxon>Bacteria</taxon>
        <taxon>Bacillati</taxon>
        <taxon>Actinomycetota</taxon>
        <taxon>Actinomycetes</taxon>
        <taxon>Micrococcales</taxon>
        <taxon>Microbacteriaceae</taxon>
        <taxon>Microbacterium</taxon>
    </lineage>
</organism>
<dbReference type="CDD" id="cd00995">
    <property type="entry name" value="PBP2_NikA_DppA_OppA_like"/>
    <property type="match status" value="1"/>
</dbReference>
<dbReference type="GO" id="GO:1904680">
    <property type="term" value="F:peptide transmembrane transporter activity"/>
    <property type="evidence" value="ECO:0007669"/>
    <property type="project" value="TreeGrafter"/>
</dbReference>
<sequence>MKKSLRSVLAIVVTAGMFAIAACSPSSPGDEKTPVSGGTLNIGVTADIVETIPSASAQQNTTAILANMYDTLVAAPKSGTEPEPALATEWTVSDDGLTYDFTVRDGVDFHDGTPLTAKDIVWSIEYAMKDPNQASSLANIAGLTADDDTHVTMKMSKPQPDILVALEDPNMSIIPADFGGRSIDEFRAAPIGSGPFSFTGRTVGTDIEFARFGKYWGDVPLVDTLHFKVFPDVNALSVALQSGDIDIVSNVSLDSVALMDGKVVTSAPQLVEMLQINSNTPALQDAKLRRALSMSIDRDQIVKSLLSGYGEPATTLLSVSSFPKGAPNIQDSPYIFDEAKAAALVAESGYTGTPLRLIYSTGIPSDVSLAAALQAEWKKAGITIELKPLESGEWLKAVTATPPHDNFDLSISRAGGASPTPQLGFVIDSQYFGGGWDVSTVKQTLGDYSDARDPATQQKVLANYEQNLSQTLEAVTIAYFGIVSVISDKVQGFEPRVSEFFPLNTVSLTS</sequence>
<dbReference type="InterPro" id="IPR000914">
    <property type="entry name" value="SBP_5_dom"/>
</dbReference>
<proteinExistence type="predicted"/>
<keyword evidence="1" id="KW-0732">Signal</keyword>
<evidence type="ECO:0000256" key="1">
    <source>
        <dbReference type="SAM" id="SignalP"/>
    </source>
</evidence>
<dbReference type="AlphaFoldDB" id="A0A4V0YD94"/>
<dbReference type="Gene3D" id="3.40.190.10">
    <property type="entry name" value="Periplasmic binding protein-like II"/>
    <property type="match status" value="1"/>
</dbReference>
<feature type="signal peptide" evidence="1">
    <location>
        <begin position="1"/>
        <end position="21"/>
    </location>
</feature>
<dbReference type="Gene3D" id="3.90.76.10">
    <property type="entry name" value="Dipeptide-binding Protein, Domain 1"/>
    <property type="match status" value="1"/>
</dbReference>
<dbReference type="PANTHER" id="PTHR30290:SF83">
    <property type="entry name" value="ABC TRANSPORTER SUBSTRATE-BINDING PROTEIN"/>
    <property type="match status" value="1"/>
</dbReference>
<dbReference type="PIRSF" id="PIRSF002741">
    <property type="entry name" value="MppA"/>
    <property type="match status" value="1"/>
</dbReference>